<dbReference type="STRING" id="1276257.SSABA_v1c08750"/>
<evidence type="ECO:0000313" key="1">
    <source>
        <dbReference type="EMBL" id="AHI54274.1"/>
    </source>
</evidence>
<accession>W6AKM7</accession>
<proteinExistence type="predicted"/>
<dbReference type="HOGENOM" id="CLU_032639_0_0_14"/>
<organism evidence="1 2">
    <name type="scientific">Spiroplasma sabaudiense Ar-1343</name>
    <dbReference type="NCBI Taxonomy" id="1276257"/>
    <lineage>
        <taxon>Bacteria</taxon>
        <taxon>Bacillati</taxon>
        <taxon>Mycoplasmatota</taxon>
        <taxon>Mollicutes</taxon>
        <taxon>Entomoplasmatales</taxon>
        <taxon>Spiroplasmataceae</taxon>
        <taxon>Spiroplasma</taxon>
    </lineage>
</organism>
<dbReference type="EMBL" id="CP006934">
    <property type="protein sequence ID" value="AHI54274.1"/>
    <property type="molecule type" value="Genomic_DNA"/>
</dbReference>
<dbReference type="AlphaFoldDB" id="W6AKM7"/>
<dbReference type="Proteomes" id="UP000019265">
    <property type="component" value="Chromosome"/>
</dbReference>
<evidence type="ECO:0008006" key="3">
    <source>
        <dbReference type="Google" id="ProtNLM"/>
    </source>
</evidence>
<keyword evidence="2" id="KW-1185">Reference proteome</keyword>
<dbReference type="PROSITE" id="PS51257">
    <property type="entry name" value="PROKAR_LIPOPROTEIN"/>
    <property type="match status" value="1"/>
</dbReference>
<reference evidence="1 2" key="1">
    <citation type="journal article" date="2014" name="Genome Biol. Evol.">
        <title>Molecular evolution of the substrate utilization strategies and putative virulence factors in mosquito-associated Spiroplasma species.</title>
        <authorList>
            <person name="Chang T.H."/>
            <person name="Lo W.S."/>
            <person name="Ku C."/>
            <person name="Chen L.L."/>
            <person name="Kuo C.H."/>
        </authorList>
    </citation>
    <scope>NUCLEOTIDE SEQUENCE [LARGE SCALE GENOMIC DNA]</scope>
    <source>
        <strain evidence="1">Ar-1343</strain>
    </source>
</reference>
<protein>
    <recommendedName>
        <fullName evidence="3">Lipoprotein</fullName>
    </recommendedName>
</protein>
<dbReference type="KEGG" id="ssab:SSABA_v1c08750"/>
<evidence type="ECO:0000313" key="2">
    <source>
        <dbReference type="Proteomes" id="UP000019265"/>
    </source>
</evidence>
<gene>
    <name evidence="1" type="ORF">SSABA_v1c08750</name>
</gene>
<name>W6AKM7_9MOLU</name>
<dbReference type="RefSeq" id="WP_025251410.1">
    <property type="nucleotide sequence ID" value="NZ_CP006934.1"/>
</dbReference>
<dbReference type="PATRIC" id="fig|1276257.3.peg.887"/>
<sequence>MRKFLTTLGTLSILTATPLTIISCSRKINNKDEHPSYDYEAGIQNLISTVTSIYQTNVAGNMAPYLFFYEDNSSPFSFINFSNLQKIEPSELANSNSSAFESINQDLRKIINWEQINNQLRQEVNNNPNFLPLLVNNNPPIQNGFYVSRIELQKRGVSSMSLKIEFSTVIIYRTAVGTVENLRIWQNADMNVFSNKIISENLNKIKNDLTDSFNEDKIANGFIYNSNSGHIVNSAQRIIRDETIQNQIKETISKISVPDNHYGINLNTMVKTINRDHTADASARFSIPKLYWRLSPSPTNLIDLAKKTLLKDDASTAEFLKIAQENDSRILGTFMNREIPSLENLLENDPNSSQAINQYNLNWNFGQNQLRRVLNQQGSQFKIDFSNDHNTIALFGLNISGIQIRFENTSFEIPNFTIAIRQRILLKNTRVLYQEFLKDALQFQVAFLNYSKNLENQNNSDLFYLVKTPLWHELSPNRYYDFQPLARQMFAEANARANNALDRFELTNQFAYSAWTEVHEPRFVKFNENNEIYFKTQDNQENPDFLNRLITNFFTPLSNQPATKINFTFNHRSDYSVSSSNSPSPWRLF</sequence>